<dbReference type="EMBL" id="UYJE01009929">
    <property type="protein sequence ID" value="VDI78124.1"/>
    <property type="molecule type" value="Genomic_DNA"/>
</dbReference>
<dbReference type="Proteomes" id="UP000596742">
    <property type="component" value="Unassembled WGS sequence"/>
</dbReference>
<keyword evidence="3 6" id="KW-0378">Hydrolase</keyword>
<dbReference type="InterPro" id="IPR006680">
    <property type="entry name" value="Amidohydro-rel"/>
</dbReference>
<dbReference type="UniPathway" id="UPA00603">
    <property type="reaction ID" value="UER00660"/>
</dbReference>
<sequence length="317" mass="35617">RRVLRNGTTTACYYGTIHTDACVKLCDIIDKYGQRAFVGKVNMNQNSPEYYIETAEESASETERFVNSVLERKNQRIQPIITPRFAVSCDHKLMNYLAKLAHDKGLHVQTHISETKAEIAWIGNLYPDHDHYVDVYDQEGLLSKKTVLAHGIYLTTEERKIVKDRECGISHCPNSNTSIRSGTCDVRQLLDEGIKVGLGTDCSGGYSTSMHDAMRCCLHVSNFHAIHTEKVHISHREAFMMATLGGAQVLDLADTVGNLEVGKAFDALVVDVTKEGSQIDIFENDTKDDIFQKFIYLGNEHNFTRIYIDGVDVLPKL</sequence>
<protein>
    <submittedName>
        <fullName evidence="6">Guanine deaminase</fullName>
        <ecNumber evidence="6">3.5.4.3</ecNumber>
    </submittedName>
</protein>
<dbReference type="EC" id="3.5.4.3" evidence="6"/>
<feature type="non-terminal residue" evidence="6">
    <location>
        <position position="1"/>
    </location>
</feature>
<feature type="domain" description="Amidohydrolase-related" evidence="5">
    <location>
        <begin position="2"/>
        <end position="293"/>
    </location>
</feature>
<evidence type="ECO:0000313" key="7">
    <source>
        <dbReference type="Proteomes" id="UP000596742"/>
    </source>
</evidence>
<dbReference type="GO" id="GO:0008270">
    <property type="term" value="F:zinc ion binding"/>
    <property type="evidence" value="ECO:0007669"/>
    <property type="project" value="TreeGrafter"/>
</dbReference>
<evidence type="ECO:0000256" key="4">
    <source>
        <dbReference type="ARBA" id="ARBA00022833"/>
    </source>
</evidence>
<evidence type="ECO:0000259" key="5">
    <source>
        <dbReference type="Pfam" id="PF01979"/>
    </source>
</evidence>
<dbReference type="GO" id="GO:0008892">
    <property type="term" value="F:guanine deaminase activity"/>
    <property type="evidence" value="ECO:0007669"/>
    <property type="project" value="UniProtKB-EC"/>
</dbReference>
<evidence type="ECO:0000256" key="3">
    <source>
        <dbReference type="ARBA" id="ARBA00022801"/>
    </source>
</evidence>
<dbReference type="PANTHER" id="PTHR11271:SF6">
    <property type="entry name" value="GUANINE DEAMINASE"/>
    <property type="match status" value="1"/>
</dbReference>
<dbReference type="Pfam" id="PF01979">
    <property type="entry name" value="Amidohydro_1"/>
    <property type="match status" value="1"/>
</dbReference>
<proteinExistence type="predicted"/>
<dbReference type="GO" id="GO:0006147">
    <property type="term" value="P:guanine catabolic process"/>
    <property type="evidence" value="ECO:0007669"/>
    <property type="project" value="UniProtKB-UniPathway"/>
</dbReference>
<dbReference type="Gene3D" id="3.20.20.140">
    <property type="entry name" value="Metal-dependent hydrolases"/>
    <property type="match status" value="1"/>
</dbReference>
<organism evidence="6 7">
    <name type="scientific">Mytilus galloprovincialis</name>
    <name type="common">Mediterranean mussel</name>
    <dbReference type="NCBI Taxonomy" id="29158"/>
    <lineage>
        <taxon>Eukaryota</taxon>
        <taxon>Metazoa</taxon>
        <taxon>Spiralia</taxon>
        <taxon>Lophotrochozoa</taxon>
        <taxon>Mollusca</taxon>
        <taxon>Bivalvia</taxon>
        <taxon>Autobranchia</taxon>
        <taxon>Pteriomorphia</taxon>
        <taxon>Mytilida</taxon>
        <taxon>Mytiloidea</taxon>
        <taxon>Mytilidae</taxon>
        <taxon>Mytilinae</taxon>
        <taxon>Mytilus</taxon>
    </lineage>
</organism>
<dbReference type="OrthoDB" id="194468at2759"/>
<dbReference type="InterPro" id="IPR011059">
    <property type="entry name" value="Metal-dep_hydrolase_composite"/>
</dbReference>
<evidence type="ECO:0000313" key="6">
    <source>
        <dbReference type="EMBL" id="VDI78124.1"/>
    </source>
</evidence>
<dbReference type="SUPFAM" id="SSF51338">
    <property type="entry name" value="Composite domain of metallo-dependent hydrolases"/>
    <property type="match status" value="1"/>
</dbReference>
<dbReference type="GO" id="GO:0005829">
    <property type="term" value="C:cytosol"/>
    <property type="evidence" value="ECO:0007669"/>
    <property type="project" value="TreeGrafter"/>
</dbReference>
<name>A0A8B6HCR3_MYTGA</name>
<keyword evidence="4" id="KW-0862">Zinc</keyword>
<dbReference type="InterPro" id="IPR032466">
    <property type="entry name" value="Metal_Hydrolase"/>
</dbReference>
<evidence type="ECO:0000256" key="1">
    <source>
        <dbReference type="ARBA" id="ARBA00001947"/>
    </source>
</evidence>
<dbReference type="InterPro" id="IPR051607">
    <property type="entry name" value="Metallo-dep_hydrolases"/>
</dbReference>
<dbReference type="SUPFAM" id="SSF51556">
    <property type="entry name" value="Metallo-dependent hydrolases"/>
    <property type="match status" value="1"/>
</dbReference>
<comment type="cofactor">
    <cofactor evidence="1">
        <name>Zn(2+)</name>
        <dbReference type="ChEBI" id="CHEBI:29105"/>
    </cofactor>
</comment>
<dbReference type="AlphaFoldDB" id="A0A8B6HCR3"/>
<comment type="caution">
    <text evidence="6">The sequence shown here is derived from an EMBL/GenBank/DDBJ whole genome shotgun (WGS) entry which is preliminary data.</text>
</comment>
<reference evidence="6" key="1">
    <citation type="submission" date="2018-11" db="EMBL/GenBank/DDBJ databases">
        <authorList>
            <person name="Alioto T."/>
            <person name="Alioto T."/>
        </authorList>
    </citation>
    <scope>NUCLEOTIDE SEQUENCE</scope>
</reference>
<evidence type="ECO:0000256" key="2">
    <source>
        <dbReference type="ARBA" id="ARBA00022723"/>
    </source>
</evidence>
<keyword evidence="7" id="KW-1185">Reference proteome</keyword>
<keyword evidence="2" id="KW-0479">Metal-binding</keyword>
<gene>
    <name evidence="6" type="ORF">MGAL_10B030235</name>
</gene>
<accession>A0A8B6HCR3</accession>
<dbReference type="PANTHER" id="PTHR11271">
    <property type="entry name" value="GUANINE DEAMINASE"/>
    <property type="match status" value="1"/>
</dbReference>